<evidence type="ECO:0000256" key="3">
    <source>
        <dbReference type="ARBA" id="ARBA00060685"/>
    </source>
</evidence>
<dbReference type="AlphaFoldDB" id="A0A383VT09"/>
<keyword evidence="1" id="KW-0173">Coenzyme A biosynthesis</keyword>
<protein>
    <recommendedName>
        <fullName evidence="4">phosphopantothenoylcysteine decarboxylase</fullName>
        <ecNumber evidence="4">4.1.1.36</ecNumber>
    </recommendedName>
</protein>
<reference evidence="6 7" key="1">
    <citation type="submission" date="2016-10" db="EMBL/GenBank/DDBJ databases">
        <authorList>
            <person name="Cai Z."/>
        </authorList>
    </citation>
    <scope>NUCLEOTIDE SEQUENCE [LARGE SCALE GENOMIC DNA]</scope>
</reference>
<dbReference type="Gene3D" id="3.40.50.1950">
    <property type="entry name" value="Flavin prenyltransferase-like"/>
    <property type="match status" value="1"/>
</dbReference>
<comment type="similarity">
    <text evidence="2">Belongs to the HFCD (homooligomeric flavin containing Cys decarboxylase) superfamily.</text>
</comment>
<evidence type="ECO:0000256" key="1">
    <source>
        <dbReference type="ARBA" id="ARBA00022993"/>
    </source>
</evidence>
<dbReference type="InterPro" id="IPR003382">
    <property type="entry name" value="Flavoprotein"/>
</dbReference>
<evidence type="ECO:0000313" key="7">
    <source>
        <dbReference type="Proteomes" id="UP000256970"/>
    </source>
</evidence>
<dbReference type="EC" id="4.1.1.36" evidence="4"/>
<evidence type="ECO:0000256" key="4">
    <source>
        <dbReference type="ARBA" id="ARBA00066422"/>
    </source>
</evidence>
<proteinExistence type="inferred from homology"/>
<evidence type="ECO:0000313" key="6">
    <source>
        <dbReference type="EMBL" id="SZX67949.1"/>
    </source>
</evidence>
<name>A0A383VT09_TETOB</name>
<accession>A0A383VT09</accession>
<dbReference type="SUPFAM" id="SSF52507">
    <property type="entry name" value="Homo-oligomeric flavin-containing Cys decarboxylases, HFCD"/>
    <property type="match status" value="1"/>
</dbReference>
<keyword evidence="7" id="KW-1185">Reference proteome</keyword>
<feature type="domain" description="Flavoprotein" evidence="5">
    <location>
        <begin position="1"/>
        <end position="89"/>
    </location>
</feature>
<dbReference type="GO" id="GO:0010181">
    <property type="term" value="F:FMN binding"/>
    <property type="evidence" value="ECO:0007669"/>
    <property type="project" value="TreeGrafter"/>
</dbReference>
<dbReference type="GO" id="GO:0071513">
    <property type="term" value="C:phosphopantothenoylcysteine decarboxylase complex"/>
    <property type="evidence" value="ECO:0007669"/>
    <property type="project" value="TreeGrafter"/>
</dbReference>
<gene>
    <name evidence="6" type="ORF">BQ4739_LOCUS8283</name>
</gene>
<comment type="pathway">
    <text evidence="3">Cofactor biosynthesis; coenzyme A biosynthesis; CoA from (R)-pantothenate: step 3/5.</text>
</comment>
<dbReference type="EMBL" id="FNXT01000822">
    <property type="protein sequence ID" value="SZX67949.1"/>
    <property type="molecule type" value="Genomic_DNA"/>
</dbReference>
<dbReference type="GO" id="GO:0015937">
    <property type="term" value="P:coenzyme A biosynthetic process"/>
    <property type="evidence" value="ECO:0007669"/>
    <property type="project" value="UniProtKB-KW"/>
</dbReference>
<dbReference type="PANTHER" id="PTHR14359">
    <property type="entry name" value="HOMO-OLIGOMERIC FLAVIN CONTAINING CYS DECARBOXYLASE FAMILY"/>
    <property type="match status" value="1"/>
</dbReference>
<dbReference type="PANTHER" id="PTHR14359:SF6">
    <property type="entry name" value="PHOSPHOPANTOTHENOYLCYSTEINE DECARBOXYLASE"/>
    <property type="match status" value="1"/>
</dbReference>
<dbReference type="InterPro" id="IPR036551">
    <property type="entry name" value="Flavin_trans-like"/>
</dbReference>
<evidence type="ECO:0000256" key="2">
    <source>
        <dbReference type="ARBA" id="ARBA00038350"/>
    </source>
</evidence>
<dbReference type="Proteomes" id="UP000256970">
    <property type="component" value="Unassembled WGS sequence"/>
</dbReference>
<organism evidence="6 7">
    <name type="scientific">Tetradesmus obliquus</name>
    <name type="common">Green alga</name>
    <name type="synonym">Acutodesmus obliquus</name>
    <dbReference type="NCBI Taxonomy" id="3088"/>
    <lineage>
        <taxon>Eukaryota</taxon>
        <taxon>Viridiplantae</taxon>
        <taxon>Chlorophyta</taxon>
        <taxon>core chlorophytes</taxon>
        <taxon>Chlorophyceae</taxon>
        <taxon>CS clade</taxon>
        <taxon>Sphaeropleales</taxon>
        <taxon>Scenedesmaceae</taxon>
        <taxon>Tetradesmus</taxon>
    </lineage>
</organism>
<dbReference type="Pfam" id="PF02441">
    <property type="entry name" value="Flavoprotein"/>
    <property type="match status" value="1"/>
</dbReference>
<evidence type="ECO:0000259" key="5">
    <source>
        <dbReference type="Pfam" id="PF02441"/>
    </source>
</evidence>
<sequence length="110" mass="11355">MPLSANSLAKLANGLCDNLVTCIARAWDFKRPLLVAPAMNTFMWDSPFTAQHLAAIQQLGVTVVDPVSKTLACGDVGQGAMASPETIAAACEVALQGLGFAKPAGTTARP</sequence>
<dbReference type="GO" id="GO:0004633">
    <property type="term" value="F:phosphopantothenoylcysteine decarboxylase activity"/>
    <property type="evidence" value="ECO:0007669"/>
    <property type="project" value="UniProtKB-EC"/>
</dbReference>